<dbReference type="EMBL" id="QRWZ01000019">
    <property type="protein sequence ID" value="RGT59274.1"/>
    <property type="molecule type" value="Genomic_DNA"/>
</dbReference>
<dbReference type="Proteomes" id="UP000284046">
    <property type="component" value="Unassembled WGS sequence"/>
</dbReference>
<reference evidence="1 2" key="1">
    <citation type="submission" date="2018-08" db="EMBL/GenBank/DDBJ databases">
        <title>A genome reference for cultivated species of the human gut microbiota.</title>
        <authorList>
            <person name="Zou Y."/>
            <person name="Xue W."/>
            <person name="Luo G."/>
        </authorList>
    </citation>
    <scope>NUCLEOTIDE SEQUENCE [LARGE SCALE GENOMIC DNA]</scope>
    <source>
        <strain evidence="1 2">AF18-38</strain>
    </source>
</reference>
<dbReference type="AlphaFoldDB" id="A0A412PKX2"/>
<name>A0A412PKX2_STRAP</name>
<sequence>MSVKVTYNCYISLCEDYMYGKNFLDLPEEIQDAVDEYFDGAEIEAFGDGNPDDMWVNHYECLDAEDVLTYQTRMLTDENYQELLENGELDEYIEQHLEEINERLSDKCSLLGYVDKQWHVFL</sequence>
<organism evidence="1 2">
    <name type="scientific">Streptococcus anginosus</name>
    <dbReference type="NCBI Taxonomy" id="1328"/>
    <lineage>
        <taxon>Bacteria</taxon>
        <taxon>Bacillati</taxon>
        <taxon>Bacillota</taxon>
        <taxon>Bacilli</taxon>
        <taxon>Lactobacillales</taxon>
        <taxon>Streptococcaceae</taxon>
        <taxon>Streptococcus</taxon>
        <taxon>Streptococcus anginosus group</taxon>
    </lineage>
</organism>
<evidence type="ECO:0000313" key="1">
    <source>
        <dbReference type="EMBL" id="RGT59274.1"/>
    </source>
</evidence>
<proteinExistence type="predicted"/>
<comment type="caution">
    <text evidence="1">The sequence shown here is derived from an EMBL/GenBank/DDBJ whole genome shotgun (WGS) entry which is preliminary data.</text>
</comment>
<gene>
    <name evidence="1" type="ORF">DWX18_09930</name>
</gene>
<protein>
    <submittedName>
        <fullName evidence="1">Uncharacterized protein</fullName>
    </submittedName>
</protein>
<dbReference type="RefSeq" id="WP_101750439.1">
    <property type="nucleotide sequence ID" value="NZ_CP118046.1"/>
</dbReference>
<evidence type="ECO:0000313" key="2">
    <source>
        <dbReference type="Proteomes" id="UP000284046"/>
    </source>
</evidence>
<accession>A0A412PKX2</accession>